<dbReference type="Pfam" id="PF00528">
    <property type="entry name" value="BPD_transp_1"/>
    <property type="match status" value="1"/>
</dbReference>
<evidence type="ECO:0000256" key="3">
    <source>
        <dbReference type="ARBA" id="ARBA00022475"/>
    </source>
</evidence>
<evidence type="ECO:0000256" key="6">
    <source>
        <dbReference type="ARBA" id="ARBA00023136"/>
    </source>
</evidence>
<name>A0A2W4WB93_9CYAN</name>
<evidence type="ECO:0000256" key="7">
    <source>
        <dbReference type="RuleBase" id="RU363032"/>
    </source>
</evidence>
<dbReference type="InterPro" id="IPR043429">
    <property type="entry name" value="ArtM/GltK/GlnP/TcyL/YhdX-like"/>
</dbReference>
<feature type="transmembrane region" description="Helical" evidence="7">
    <location>
        <begin position="225"/>
        <end position="249"/>
    </location>
</feature>
<dbReference type="GO" id="GO:0006865">
    <property type="term" value="P:amino acid transport"/>
    <property type="evidence" value="ECO:0007669"/>
    <property type="project" value="TreeGrafter"/>
</dbReference>
<proteinExistence type="inferred from homology"/>
<keyword evidence="3" id="KW-1003">Cell membrane</keyword>
<feature type="transmembrane region" description="Helical" evidence="7">
    <location>
        <begin position="261"/>
        <end position="278"/>
    </location>
</feature>
<keyword evidence="2 7" id="KW-0813">Transport</keyword>
<feature type="transmembrane region" description="Helical" evidence="7">
    <location>
        <begin position="81"/>
        <end position="98"/>
    </location>
</feature>
<evidence type="ECO:0000259" key="8">
    <source>
        <dbReference type="PROSITE" id="PS50928"/>
    </source>
</evidence>
<accession>A0A2W4WB93</accession>
<feature type="transmembrane region" description="Helical" evidence="7">
    <location>
        <begin position="153"/>
        <end position="174"/>
    </location>
</feature>
<dbReference type="Gene3D" id="1.10.3720.10">
    <property type="entry name" value="MetI-like"/>
    <property type="match status" value="1"/>
</dbReference>
<evidence type="ECO:0000256" key="1">
    <source>
        <dbReference type="ARBA" id="ARBA00004651"/>
    </source>
</evidence>
<dbReference type="GO" id="GO:0022857">
    <property type="term" value="F:transmembrane transporter activity"/>
    <property type="evidence" value="ECO:0007669"/>
    <property type="project" value="InterPro"/>
</dbReference>
<evidence type="ECO:0000313" key="9">
    <source>
        <dbReference type="EMBL" id="PZO40487.1"/>
    </source>
</evidence>
<reference evidence="9 10" key="1">
    <citation type="submission" date="2018-04" db="EMBL/GenBank/DDBJ databases">
        <authorList>
            <person name="Go L.Y."/>
            <person name="Mitchell J.A."/>
        </authorList>
    </citation>
    <scope>NUCLEOTIDE SEQUENCE [LARGE SCALE GENOMIC DNA]</scope>
    <source>
        <strain evidence="9">ULC066bin1</strain>
    </source>
</reference>
<organism evidence="9 10">
    <name type="scientific">Pseudanabaena frigida</name>
    <dbReference type="NCBI Taxonomy" id="945775"/>
    <lineage>
        <taxon>Bacteria</taxon>
        <taxon>Bacillati</taxon>
        <taxon>Cyanobacteriota</taxon>
        <taxon>Cyanophyceae</taxon>
        <taxon>Pseudanabaenales</taxon>
        <taxon>Pseudanabaenaceae</taxon>
        <taxon>Pseudanabaena</taxon>
    </lineage>
</organism>
<dbReference type="InterPro" id="IPR010065">
    <property type="entry name" value="AA_ABC_transptr_permease_3TM"/>
</dbReference>
<comment type="caution">
    <text evidence="9">The sequence shown here is derived from an EMBL/GenBank/DDBJ whole genome shotgun (WGS) entry which is preliminary data.</text>
</comment>
<dbReference type="AlphaFoldDB" id="A0A2W4WB93"/>
<sequence>MTQTSVTPPLLASQSPLAWAKKNLFSSWLNSLLTVFCIWLLYQFVSNVWLWATTQAQWSVVSSNLRLFLVGLYPVEEFWRLWSILAIAGSLAGISWGLWGRFSRFVAIAIGALSIALAILLPTDGISKLLTLSISIAIAIGFAIGQQCKRFELSSVILAIAWFISLPISLWLIGGNLGLTAVDVNVWNGLVLTLIVAISGIGFSFPLGVLLALGRQSSLPIIKWFCVFYIEIVRGLPLIGILFMAQVMLPLFLPAGLEIDRVLRAIAAFVFFSAAYLAENVRGGLQSIPKGQAEAARALGLNIPLTIALIVLPQALKASIPAIVGQFIGLFKDTSLVAIVGLVDLMGVSRTVLSQPEFIGRYAEVYLFVAFIYWTFCFSLSQSSQKLERKLQN</sequence>
<dbReference type="PROSITE" id="PS50928">
    <property type="entry name" value="ABC_TM1"/>
    <property type="match status" value="1"/>
</dbReference>
<dbReference type="EMBL" id="QBML01000014">
    <property type="protein sequence ID" value="PZO40487.1"/>
    <property type="molecule type" value="Genomic_DNA"/>
</dbReference>
<gene>
    <name evidence="9" type="ORF">DCF19_11330</name>
</gene>
<feature type="transmembrane region" description="Helical" evidence="7">
    <location>
        <begin position="105"/>
        <end position="123"/>
    </location>
</feature>
<dbReference type="GO" id="GO:0043190">
    <property type="term" value="C:ATP-binding cassette (ABC) transporter complex"/>
    <property type="evidence" value="ECO:0007669"/>
    <property type="project" value="InterPro"/>
</dbReference>
<feature type="domain" description="ABC transmembrane type-1" evidence="8">
    <location>
        <begin position="190"/>
        <end position="384"/>
    </location>
</feature>
<dbReference type="SUPFAM" id="SSF161098">
    <property type="entry name" value="MetI-like"/>
    <property type="match status" value="1"/>
</dbReference>
<evidence type="ECO:0000313" key="10">
    <source>
        <dbReference type="Proteomes" id="UP000249467"/>
    </source>
</evidence>
<protein>
    <submittedName>
        <fullName evidence="9">Amino acid ABC transporter permease</fullName>
    </submittedName>
</protein>
<keyword evidence="5 7" id="KW-1133">Transmembrane helix</keyword>
<feature type="transmembrane region" description="Helical" evidence="7">
    <location>
        <begin position="129"/>
        <end position="146"/>
    </location>
</feature>
<comment type="subcellular location">
    <subcellularLocation>
        <location evidence="1 7">Cell membrane</location>
        <topology evidence="1 7">Multi-pass membrane protein</topology>
    </subcellularLocation>
</comment>
<keyword evidence="6 7" id="KW-0472">Membrane</keyword>
<evidence type="ECO:0000256" key="5">
    <source>
        <dbReference type="ARBA" id="ARBA00022989"/>
    </source>
</evidence>
<dbReference type="NCBIfam" id="TIGR01726">
    <property type="entry name" value="HEQRo_perm_3TM"/>
    <property type="match status" value="1"/>
</dbReference>
<reference evidence="9 10" key="2">
    <citation type="submission" date="2018-06" db="EMBL/GenBank/DDBJ databases">
        <title>Metagenomic assembly of (sub)arctic Cyanobacteria and their associated microbiome from non-axenic cultures.</title>
        <authorList>
            <person name="Baurain D."/>
        </authorList>
    </citation>
    <scope>NUCLEOTIDE SEQUENCE [LARGE SCALE GENOMIC DNA]</scope>
    <source>
        <strain evidence="9">ULC066bin1</strain>
    </source>
</reference>
<comment type="similarity">
    <text evidence="7">Belongs to the binding-protein-dependent transport system permease family.</text>
</comment>
<dbReference type="PANTHER" id="PTHR30614">
    <property type="entry name" value="MEMBRANE COMPONENT OF AMINO ACID ABC TRANSPORTER"/>
    <property type="match status" value="1"/>
</dbReference>
<dbReference type="CDD" id="cd06261">
    <property type="entry name" value="TM_PBP2"/>
    <property type="match status" value="1"/>
</dbReference>
<feature type="transmembrane region" description="Helical" evidence="7">
    <location>
        <begin position="186"/>
        <end position="213"/>
    </location>
</feature>
<keyword evidence="4 7" id="KW-0812">Transmembrane</keyword>
<feature type="transmembrane region" description="Helical" evidence="7">
    <location>
        <begin position="30"/>
        <end position="51"/>
    </location>
</feature>
<evidence type="ECO:0000256" key="2">
    <source>
        <dbReference type="ARBA" id="ARBA00022448"/>
    </source>
</evidence>
<dbReference type="PANTHER" id="PTHR30614:SF41">
    <property type="entry name" value="INNER MEMBRANE AMINO-ACID ABC TRANSPORTER PERMEASE PROTEIN YHDY"/>
    <property type="match status" value="1"/>
</dbReference>
<evidence type="ECO:0000256" key="4">
    <source>
        <dbReference type="ARBA" id="ARBA00022692"/>
    </source>
</evidence>
<feature type="transmembrane region" description="Helical" evidence="7">
    <location>
        <begin position="365"/>
        <end position="383"/>
    </location>
</feature>
<feature type="transmembrane region" description="Helical" evidence="7">
    <location>
        <begin position="299"/>
        <end position="316"/>
    </location>
</feature>
<dbReference type="InterPro" id="IPR000515">
    <property type="entry name" value="MetI-like"/>
</dbReference>
<dbReference type="InterPro" id="IPR035906">
    <property type="entry name" value="MetI-like_sf"/>
</dbReference>
<dbReference type="Proteomes" id="UP000249467">
    <property type="component" value="Unassembled WGS sequence"/>
</dbReference>